<dbReference type="EMBL" id="LAZR01059450">
    <property type="protein sequence ID" value="KKK67760.1"/>
    <property type="molecule type" value="Genomic_DNA"/>
</dbReference>
<sequence length="135" mass="14861">GMSINSAGTILYVGGIGAANENFLKYTIATDAYDVTGSIGANYEPMYASDRNARLWITYIAGGNYYYWNCDTDVKTAPIFEPNPQETVQGHYAVIYNGDKAILGWVRTGAEPTIMSYFGTGTWKLAKKFSPPTTW</sequence>
<gene>
    <name evidence="1" type="ORF">LCGC14_2950830</name>
</gene>
<comment type="caution">
    <text evidence="1">The sequence shown here is derived from an EMBL/GenBank/DDBJ whole genome shotgun (WGS) entry which is preliminary data.</text>
</comment>
<feature type="non-terminal residue" evidence="1">
    <location>
        <position position="1"/>
    </location>
</feature>
<proteinExistence type="predicted"/>
<accession>A0A0F8Y2H7</accession>
<protein>
    <submittedName>
        <fullName evidence="1">Uncharacterized protein</fullName>
    </submittedName>
</protein>
<name>A0A0F8Y2H7_9ZZZZ</name>
<evidence type="ECO:0000313" key="1">
    <source>
        <dbReference type="EMBL" id="KKK67760.1"/>
    </source>
</evidence>
<organism evidence="1">
    <name type="scientific">marine sediment metagenome</name>
    <dbReference type="NCBI Taxonomy" id="412755"/>
    <lineage>
        <taxon>unclassified sequences</taxon>
        <taxon>metagenomes</taxon>
        <taxon>ecological metagenomes</taxon>
    </lineage>
</organism>
<reference evidence="1" key="1">
    <citation type="journal article" date="2015" name="Nature">
        <title>Complex archaea that bridge the gap between prokaryotes and eukaryotes.</title>
        <authorList>
            <person name="Spang A."/>
            <person name="Saw J.H."/>
            <person name="Jorgensen S.L."/>
            <person name="Zaremba-Niedzwiedzka K."/>
            <person name="Martijn J."/>
            <person name="Lind A.E."/>
            <person name="van Eijk R."/>
            <person name="Schleper C."/>
            <person name="Guy L."/>
            <person name="Ettema T.J."/>
        </authorList>
    </citation>
    <scope>NUCLEOTIDE SEQUENCE</scope>
</reference>
<dbReference type="AlphaFoldDB" id="A0A0F8Y2H7"/>